<protein>
    <recommendedName>
        <fullName evidence="3">RNase H type-1 domain-containing protein</fullName>
    </recommendedName>
</protein>
<reference evidence="1 2" key="1">
    <citation type="journal article" date="2018" name="Front. Plant Sci.">
        <title>Red Clover (Trifolium pratense) and Zigzag Clover (T. medium) - A Picture of Genomic Similarities and Differences.</title>
        <authorList>
            <person name="Dluhosova J."/>
            <person name="Istvanek J."/>
            <person name="Nedelnik J."/>
            <person name="Repkova J."/>
        </authorList>
    </citation>
    <scope>NUCLEOTIDE SEQUENCE [LARGE SCALE GENOMIC DNA]</scope>
    <source>
        <strain evidence="2">cv. 10/8</strain>
        <tissue evidence="1">Leaf</tissue>
    </source>
</reference>
<evidence type="ECO:0000313" key="2">
    <source>
        <dbReference type="Proteomes" id="UP000265520"/>
    </source>
</evidence>
<evidence type="ECO:0008006" key="3">
    <source>
        <dbReference type="Google" id="ProtNLM"/>
    </source>
</evidence>
<dbReference type="EMBL" id="LXQA010271752">
    <property type="protein sequence ID" value="MCI39784.1"/>
    <property type="molecule type" value="Genomic_DNA"/>
</dbReference>
<name>A0A392RUQ2_9FABA</name>
<organism evidence="1 2">
    <name type="scientific">Trifolium medium</name>
    <dbReference type="NCBI Taxonomy" id="97028"/>
    <lineage>
        <taxon>Eukaryota</taxon>
        <taxon>Viridiplantae</taxon>
        <taxon>Streptophyta</taxon>
        <taxon>Embryophyta</taxon>
        <taxon>Tracheophyta</taxon>
        <taxon>Spermatophyta</taxon>
        <taxon>Magnoliopsida</taxon>
        <taxon>eudicotyledons</taxon>
        <taxon>Gunneridae</taxon>
        <taxon>Pentapetalae</taxon>
        <taxon>rosids</taxon>
        <taxon>fabids</taxon>
        <taxon>Fabales</taxon>
        <taxon>Fabaceae</taxon>
        <taxon>Papilionoideae</taxon>
        <taxon>50 kb inversion clade</taxon>
        <taxon>NPAAA clade</taxon>
        <taxon>Hologalegina</taxon>
        <taxon>IRL clade</taxon>
        <taxon>Trifolieae</taxon>
        <taxon>Trifolium</taxon>
    </lineage>
</organism>
<dbReference type="AlphaFoldDB" id="A0A392RUQ2"/>
<feature type="non-terminal residue" evidence="1">
    <location>
        <position position="66"/>
    </location>
</feature>
<accession>A0A392RUQ2</accession>
<evidence type="ECO:0000313" key="1">
    <source>
        <dbReference type="EMBL" id="MCI39784.1"/>
    </source>
</evidence>
<sequence>MGVKEAIEFLKKFQHNFHLTSIIIETDNSSIVKAIHDRRYPRAYWGHVARKVRELVDENHQIYVHW</sequence>
<keyword evidence="2" id="KW-1185">Reference proteome</keyword>
<dbReference type="Proteomes" id="UP000265520">
    <property type="component" value="Unassembled WGS sequence"/>
</dbReference>
<comment type="caution">
    <text evidence="1">The sequence shown here is derived from an EMBL/GenBank/DDBJ whole genome shotgun (WGS) entry which is preliminary data.</text>
</comment>
<proteinExistence type="predicted"/>